<keyword evidence="8" id="KW-1185">Reference proteome</keyword>
<dbReference type="PRINTS" id="PR00455">
    <property type="entry name" value="HTHTETR"/>
</dbReference>
<evidence type="ECO:0000256" key="3">
    <source>
        <dbReference type="ARBA" id="ARBA00023163"/>
    </source>
</evidence>
<evidence type="ECO:0000256" key="2">
    <source>
        <dbReference type="ARBA" id="ARBA00023125"/>
    </source>
</evidence>
<feature type="domain" description="HTH tetR-type" evidence="6">
    <location>
        <begin position="22"/>
        <end position="82"/>
    </location>
</feature>
<feature type="region of interest" description="Disordered" evidence="5">
    <location>
        <begin position="1"/>
        <end position="21"/>
    </location>
</feature>
<evidence type="ECO:0000259" key="6">
    <source>
        <dbReference type="PROSITE" id="PS50977"/>
    </source>
</evidence>
<dbReference type="PANTHER" id="PTHR30055:SF238">
    <property type="entry name" value="MYCOFACTOCIN BIOSYNTHESIS TRANSCRIPTIONAL REGULATOR MFTR-RELATED"/>
    <property type="match status" value="1"/>
</dbReference>
<name>A0ABS3RN61_9ACTN</name>
<accession>A0ABS3RN61</accession>
<dbReference type="PANTHER" id="PTHR30055">
    <property type="entry name" value="HTH-TYPE TRANSCRIPTIONAL REGULATOR RUTR"/>
    <property type="match status" value="1"/>
</dbReference>
<sequence>MTTPKPVNKRRYRGMDGDERESARRERLLEAGLDLFGTVGYAASTVEDLCRRAGLAKKFFYESFSDRESLILTIYDVQITRAQESVLRALADAGPTVPDQAAAGISAFINTVGADPRVARLLFREIIRCATPATEERYQRAKRDFAGFIAGTLTRIEGIPHTPRIQMGTTQIIGSINELMTDQVLGHLDATLDEIIEITLTQVDLFYHQYMRELAEAQHS</sequence>
<evidence type="ECO:0000313" key="7">
    <source>
        <dbReference type="EMBL" id="MBO2457510.1"/>
    </source>
</evidence>
<keyword evidence="1" id="KW-0805">Transcription regulation</keyword>
<proteinExistence type="predicted"/>
<dbReference type="EMBL" id="JAGEPF010000005">
    <property type="protein sequence ID" value="MBO2457510.1"/>
    <property type="molecule type" value="Genomic_DNA"/>
</dbReference>
<evidence type="ECO:0000313" key="8">
    <source>
        <dbReference type="Proteomes" id="UP000680206"/>
    </source>
</evidence>
<reference evidence="7 8" key="1">
    <citation type="submission" date="2021-03" db="EMBL/GenBank/DDBJ databases">
        <title>Actinomadura violae sp. nov., isolated from lichen in Thailand.</title>
        <authorList>
            <person name="Kanchanasin P."/>
            <person name="Saeng-In P."/>
            <person name="Phongsopitanun W."/>
            <person name="Yuki M."/>
            <person name="Kudo T."/>
            <person name="Ohkuma M."/>
            <person name="Tanasupawat S."/>
        </authorList>
    </citation>
    <scope>NUCLEOTIDE SEQUENCE [LARGE SCALE GENOMIC DNA]</scope>
    <source>
        <strain evidence="7 8">LCR2-06</strain>
    </source>
</reference>
<dbReference type="InterPro" id="IPR001647">
    <property type="entry name" value="HTH_TetR"/>
</dbReference>
<dbReference type="RefSeq" id="WP_208238653.1">
    <property type="nucleotide sequence ID" value="NZ_JAGEPF010000005.1"/>
</dbReference>
<dbReference type="Gene3D" id="1.10.357.10">
    <property type="entry name" value="Tetracycline Repressor, domain 2"/>
    <property type="match status" value="1"/>
</dbReference>
<dbReference type="InterPro" id="IPR050109">
    <property type="entry name" value="HTH-type_TetR-like_transc_reg"/>
</dbReference>
<dbReference type="PROSITE" id="PS50977">
    <property type="entry name" value="HTH_TETR_2"/>
    <property type="match status" value="1"/>
</dbReference>
<comment type="caution">
    <text evidence="7">The sequence shown here is derived from an EMBL/GenBank/DDBJ whole genome shotgun (WGS) entry which is preliminary data.</text>
</comment>
<gene>
    <name evidence="7" type="ORF">J4709_07990</name>
</gene>
<protein>
    <submittedName>
        <fullName evidence="7">TetR/AcrR family transcriptional regulator</fullName>
    </submittedName>
</protein>
<evidence type="ECO:0000256" key="5">
    <source>
        <dbReference type="SAM" id="MobiDB-lite"/>
    </source>
</evidence>
<keyword evidence="3" id="KW-0804">Transcription</keyword>
<dbReference type="InterPro" id="IPR009057">
    <property type="entry name" value="Homeodomain-like_sf"/>
</dbReference>
<feature type="DNA-binding region" description="H-T-H motif" evidence="4">
    <location>
        <begin position="45"/>
        <end position="64"/>
    </location>
</feature>
<organism evidence="7 8">
    <name type="scientific">Actinomadura violacea</name>
    <dbReference type="NCBI Taxonomy" id="2819934"/>
    <lineage>
        <taxon>Bacteria</taxon>
        <taxon>Bacillati</taxon>
        <taxon>Actinomycetota</taxon>
        <taxon>Actinomycetes</taxon>
        <taxon>Streptosporangiales</taxon>
        <taxon>Thermomonosporaceae</taxon>
        <taxon>Actinomadura</taxon>
    </lineage>
</organism>
<dbReference type="Proteomes" id="UP000680206">
    <property type="component" value="Unassembled WGS sequence"/>
</dbReference>
<evidence type="ECO:0000256" key="1">
    <source>
        <dbReference type="ARBA" id="ARBA00023015"/>
    </source>
</evidence>
<dbReference type="SUPFAM" id="SSF46689">
    <property type="entry name" value="Homeodomain-like"/>
    <property type="match status" value="1"/>
</dbReference>
<dbReference type="Pfam" id="PF00440">
    <property type="entry name" value="TetR_N"/>
    <property type="match status" value="1"/>
</dbReference>
<keyword evidence="2 4" id="KW-0238">DNA-binding</keyword>
<evidence type="ECO:0000256" key="4">
    <source>
        <dbReference type="PROSITE-ProRule" id="PRU00335"/>
    </source>
</evidence>